<dbReference type="Pfam" id="PF01977">
    <property type="entry name" value="UbiD"/>
    <property type="match status" value="1"/>
</dbReference>
<feature type="domain" description="3-octaprenyl-4-hydroxybenzoate carboxy-lyase-like Rift-related" evidence="2">
    <location>
        <begin position="31"/>
        <end position="121"/>
    </location>
</feature>
<comment type="caution">
    <text evidence="3">The sequence shown here is derived from an EMBL/GenBank/DDBJ whole genome shotgun (WGS) entry which is preliminary data.</text>
</comment>
<dbReference type="AlphaFoldDB" id="T0YDI1"/>
<evidence type="ECO:0000256" key="1">
    <source>
        <dbReference type="ARBA" id="ARBA00010021"/>
    </source>
</evidence>
<organism evidence="3">
    <name type="scientific">mine drainage metagenome</name>
    <dbReference type="NCBI Taxonomy" id="410659"/>
    <lineage>
        <taxon>unclassified sequences</taxon>
        <taxon>metagenomes</taxon>
        <taxon>ecological metagenomes</taxon>
    </lineage>
</organism>
<proteinExistence type="inferred from homology"/>
<dbReference type="EMBL" id="AUZZ01009538">
    <property type="protein sequence ID" value="EQD33376.1"/>
    <property type="molecule type" value="Genomic_DNA"/>
</dbReference>
<dbReference type="PANTHER" id="PTHR30108:SF21">
    <property type="entry name" value="4-HYDROXYBENZOATE DECARBOXYLASE"/>
    <property type="match status" value="1"/>
</dbReference>
<dbReference type="SUPFAM" id="SSF50475">
    <property type="entry name" value="FMN-binding split barrel"/>
    <property type="match status" value="1"/>
</dbReference>
<dbReference type="GO" id="GO:0016831">
    <property type="term" value="F:carboxy-lyase activity"/>
    <property type="evidence" value="ECO:0007669"/>
    <property type="project" value="InterPro"/>
</dbReference>
<dbReference type="InterPro" id="IPR048304">
    <property type="entry name" value="UbiD_Rift_dom"/>
</dbReference>
<protein>
    <submittedName>
        <fullName evidence="3">UbiD family decarboxylase</fullName>
    </submittedName>
</protein>
<accession>T0YDI1</accession>
<reference evidence="3" key="1">
    <citation type="submission" date="2013-08" db="EMBL/GenBank/DDBJ databases">
        <authorList>
            <person name="Mendez C."/>
            <person name="Richter M."/>
            <person name="Ferrer M."/>
            <person name="Sanchez J."/>
        </authorList>
    </citation>
    <scope>NUCLEOTIDE SEQUENCE</scope>
</reference>
<reference evidence="3" key="2">
    <citation type="journal article" date="2014" name="ISME J.">
        <title>Microbial stratification in low pH oxic and suboxic macroscopic growths along an acid mine drainage.</title>
        <authorList>
            <person name="Mendez-Garcia C."/>
            <person name="Mesa V."/>
            <person name="Sprenger R.R."/>
            <person name="Richter M."/>
            <person name="Diez M.S."/>
            <person name="Solano J."/>
            <person name="Bargiela R."/>
            <person name="Golyshina O.V."/>
            <person name="Manteca A."/>
            <person name="Ramos J.L."/>
            <person name="Gallego J.R."/>
            <person name="Llorente I."/>
            <person name="Martins Dos Santos V.A."/>
            <person name="Jensen O.N."/>
            <person name="Pelaez A.I."/>
            <person name="Sanchez J."/>
            <person name="Ferrer M."/>
        </authorList>
    </citation>
    <scope>NUCLEOTIDE SEQUENCE</scope>
</reference>
<dbReference type="InterPro" id="IPR002830">
    <property type="entry name" value="UbiD"/>
</dbReference>
<comment type="similarity">
    <text evidence="1">Belongs to the UbiD family.</text>
</comment>
<evidence type="ECO:0000313" key="3">
    <source>
        <dbReference type="EMBL" id="EQD33376.1"/>
    </source>
</evidence>
<gene>
    <name evidence="3" type="ORF">B2A_13178</name>
</gene>
<name>T0YDI1_9ZZZZ</name>
<sequence>MALGLEPEQSGLAMGIEYARREAGRKTPVIVERSEAPVCQIVKVGDEADLREFPIVKHHYMDGGPYIDMTPVMKDPDSGAYNIAFLRTMYKGPRKLGFHMSPRHNWQIVRKNEEAGRATPVV</sequence>
<dbReference type="PANTHER" id="PTHR30108">
    <property type="entry name" value="3-OCTAPRENYL-4-HYDROXYBENZOATE CARBOXY-LYASE-RELATED"/>
    <property type="match status" value="1"/>
</dbReference>
<evidence type="ECO:0000259" key="2">
    <source>
        <dbReference type="Pfam" id="PF01977"/>
    </source>
</evidence>
<dbReference type="GO" id="GO:0005737">
    <property type="term" value="C:cytoplasm"/>
    <property type="evidence" value="ECO:0007669"/>
    <property type="project" value="TreeGrafter"/>
</dbReference>
<feature type="non-terminal residue" evidence="3">
    <location>
        <position position="122"/>
    </location>
</feature>